<evidence type="ECO:0000313" key="5">
    <source>
        <dbReference type="EMBL" id="KAF2863942.1"/>
    </source>
</evidence>
<proteinExistence type="predicted"/>
<keyword evidence="6" id="KW-1185">Reference proteome</keyword>
<keyword evidence="1 2" id="KW-0175">Coiled coil</keyword>
<dbReference type="GO" id="GO:0051286">
    <property type="term" value="C:cell tip"/>
    <property type="evidence" value="ECO:0007669"/>
    <property type="project" value="TreeGrafter"/>
</dbReference>
<dbReference type="Proteomes" id="UP000799421">
    <property type="component" value="Unassembled WGS sequence"/>
</dbReference>
<dbReference type="AlphaFoldDB" id="A0A6A7C9Q0"/>
<dbReference type="InterPro" id="IPR056279">
    <property type="entry name" value="Aip3p_Bud6_N"/>
</dbReference>
<dbReference type="PANTHER" id="PTHR22741:SF10">
    <property type="entry name" value="COILED-COIL DOMAIN-CONTAINING PROTEIN CG32809"/>
    <property type="match status" value="1"/>
</dbReference>
<dbReference type="GO" id="GO:0005737">
    <property type="term" value="C:cytoplasm"/>
    <property type="evidence" value="ECO:0007669"/>
    <property type="project" value="TreeGrafter"/>
</dbReference>
<feature type="region of interest" description="Disordered" evidence="3">
    <location>
        <begin position="309"/>
        <end position="404"/>
    </location>
</feature>
<evidence type="ECO:0000256" key="2">
    <source>
        <dbReference type="SAM" id="Coils"/>
    </source>
</evidence>
<dbReference type="SMART" id="SM00806">
    <property type="entry name" value="AIP3"/>
    <property type="match status" value="1"/>
</dbReference>
<gene>
    <name evidence="5" type="ORF">K470DRAFT_209336</name>
</gene>
<dbReference type="Gene3D" id="1.20.58.1540">
    <property type="entry name" value="Actin interacting protein 3, C-terminal domain"/>
    <property type="match status" value="1"/>
</dbReference>
<evidence type="ECO:0000259" key="4">
    <source>
        <dbReference type="SMART" id="SM00806"/>
    </source>
</evidence>
<feature type="compositionally biased region" description="Basic and acidic residues" evidence="3">
    <location>
        <begin position="831"/>
        <end position="841"/>
    </location>
</feature>
<feature type="compositionally biased region" description="Basic and acidic residues" evidence="3">
    <location>
        <begin position="853"/>
        <end position="888"/>
    </location>
</feature>
<dbReference type="InterPro" id="IPR022782">
    <property type="entry name" value="AIP3-like_C"/>
</dbReference>
<reference evidence="5" key="1">
    <citation type="journal article" date="2020" name="Stud. Mycol.">
        <title>101 Dothideomycetes genomes: a test case for predicting lifestyles and emergence of pathogens.</title>
        <authorList>
            <person name="Haridas S."/>
            <person name="Albert R."/>
            <person name="Binder M."/>
            <person name="Bloem J."/>
            <person name="Labutti K."/>
            <person name="Salamov A."/>
            <person name="Andreopoulos B."/>
            <person name="Baker S."/>
            <person name="Barry K."/>
            <person name="Bills G."/>
            <person name="Bluhm B."/>
            <person name="Cannon C."/>
            <person name="Castanera R."/>
            <person name="Culley D."/>
            <person name="Daum C."/>
            <person name="Ezra D."/>
            <person name="Gonzalez J."/>
            <person name="Henrissat B."/>
            <person name="Kuo A."/>
            <person name="Liang C."/>
            <person name="Lipzen A."/>
            <person name="Lutzoni F."/>
            <person name="Magnuson J."/>
            <person name="Mondo S."/>
            <person name="Nolan M."/>
            <person name="Ohm R."/>
            <person name="Pangilinan J."/>
            <person name="Park H.-J."/>
            <person name="Ramirez L."/>
            <person name="Alfaro M."/>
            <person name="Sun H."/>
            <person name="Tritt A."/>
            <person name="Yoshinaga Y."/>
            <person name="Zwiers L.-H."/>
            <person name="Turgeon B."/>
            <person name="Goodwin S."/>
            <person name="Spatafora J."/>
            <person name="Crous P."/>
            <person name="Grigoriev I."/>
        </authorList>
    </citation>
    <scope>NUCLEOTIDE SEQUENCE</scope>
    <source>
        <strain evidence="5">CBS 480.64</strain>
    </source>
</reference>
<dbReference type="InterPro" id="IPR005613">
    <property type="entry name" value="AIP3_C"/>
</dbReference>
<feature type="region of interest" description="Disordered" evidence="3">
    <location>
        <begin position="118"/>
        <end position="260"/>
    </location>
</feature>
<feature type="compositionally biased region" description="Pro residues" evidence="3">
    <location>
        <begin position="920"/>
        <end position="929"/>
    </location>
</feature>
<feature type="compositionally biased region" description="Polar residues" evidence="3">
    <location>
        <begin position="147"/>
        <end position="161"/>
    </location>
</feature>
<dbReference type="OrthoDB" id="783096at2759"/>
<evidence type="ECO:0000256" key="3">
    <source>
        <dbReference type="SAM" id="MobiDB-lite"/>
    </source>
</evidence>
<evidence type="ECO:0000313" key="6">
    <source>
        <dbReference type="Proteomes" id="UP000799421"/>
    </source>
</evidence>
<protein>
    <submittedName>
        <fullName evidence="5">AIP3-domain-containing protein</fullName>
    </submittedName>
</protein>
<dbReference type="InterPro" id="IPR051825">
    <property type="entry name" value="SRCIN1"/>
</dbReference>
<feature type="compositionally biased region" description="Polar residues" evidence="3">
    <location>
        <begin position="350"/>
        <end position="359"/>
    </location>
</feature>
<dbReference type="Pfam" id="PF23153">
    <property type="entry name" value="Aip3p_Bud6_N"/>
    <property type="match status" value="1"/>
</dbReference>
<accession>A0A6A7C9Q0</accession>
<dbReference type="EMBL" id="MU005958">
    <property type="protein sequence ID" value="KAF2863942.1"/>
    <property type="molecule type" value="Genomic_DNA"/>
</dbReference>
<feature type="compositionally biased region" description="Basic and acidic residues" evidence="3">
    <location>
        <begin position="323"/>
        <end position="334"/>
    </location>
</feature>
<feature type="region of interest" description="Disordered" evidence="3">
    <location>
        <begin position="831"/>
        <end position="966"/>
    </location>
</feature>
<dbReference type="PANTHER" id="PTHR22741">
    <property type="entry name" value="P140CAP/SNIP-RELATED"/>
    <property type="match status" value="1"/>
</dbReference>
<name>A0A6A7C9Q0_9PEZI</name>
<organism evidence="5 6">
    <name type="scientific">Piedraia hortae CBS 480.64</name>
    <dbReference type="NCBI Taxonomy" id="1314780"/>
    <lineage>
        <taxon>Eukaryota</taxon>
        <taxon>Fungi</taxon>
        <taxon>Dikarya</taxon>
        <taxon>Ascomycota</taxon>
        <taxon>Pezizomycotina</taxon>
        <taxon>Dothideomycetes</taxon>
        <taxon>Dothideomycetidae</taxon>
        <taxon>Capnodiales</taxon>
        <taxon>Piedraiaceae</taxon>
        <taxon>Piedraia</taxon>
    </lineage>
</organism>
<feature type="compositionally biased region" description="Low complexity" evidence="3">
    <location>
        <begin position="930"/>
        <end position="939"/>
    </location>
</feature>
<feature type="coiled-coil region" evidence="2">
    <location>
        <begin position="657"/>
        <end position="684"/>
    </location>
</feature>
<feature type="compositionally biased region" description="Polar residues" evidence="3">
    <location>
        <begin position="242"/>
        <end position="252"/>
    </location>
</feature>
<dbReference type="Pfam" id="PF03915">
    <property type="entry name" value="AIP3"/>
    <property type="match status" value="1"/>
</dbReference>
<evidence type="ECO:0000256" key="1">
    <source>
        <dbReference type="ARBA" id="ARBA00023054"/>
    </source>
</evidence>
<sequence>RRSQQGQQVATIEKSVTNLLIATKELLETLTLWSRRTATETQVSDVYVRLGYEFNIATRAFNAIGVDTGDLGPVPDLLRVILEETLSQEASQASLERYLPRIRDIIINLLHGLKKKQQRLRQRSAADGRPARHMSGSSSSGSVNSNLTEQLAQLPSRTPSTRVAEPVAVGETETGGEWPTSPRRNNNSPRTSGRPVGINMGASSLSLPDMPGAVPYPDSDAMPSGPADADGSQAPRRPPPRQNNDALTTLQRSGELERRASRRFSQYQIHKQLGPGMNGIPTIPPAQHTPVPNRNRDVRESLIAVRSRGTGIHGRRNNGLDKSPNRMDTRRISEQSEEMSNDGFPAPSIRQPQGTNVQPSEDGAEKTIDGQKATPATLNGPPEDSGTLDSTVQEPEDDGGLKRELSRRRMGSVLDASMQQQIQQFVPENSPQPGKPLTLFLQYKTQIKKLVLPDGGDLTIGKLQLAFIEKFAWSTHNHGVDLPDIYIQDPVSGVRYELEDLSDIKENSVLVLNVEALEEIRRLMDDQLGGIRRIVEGIKTGVDNQHTALELVSRRQQTTATELAGLAAAQRSAPQASQVGVVKGGKVRDPSSQLEEVQRMRRDLAVVRQTYSSFVTDMEASMAQIRSKAANVKQAAMEAAIPAADGSDSRGTISKGVAEMAATGEELLDRVEEMQDQVEDIRRDVLTRGVRPHPRQLEAVGKEVAQMTMELKKHIENMKKQKPIWTKRWERDLEVVCDEKELLTVQAELGNDLQHDMQKAAETFRLVEQACKQQSLQSGHTSSGRALNTLAMDRGADPKEAQVGVLSEVRALQPNHESRLEAIERAERARQKELESRKGGELQRALDNFNEEGGLKKSGGVEEVERVRKLREEKARREAWELQQERARNAATLSFRSQEAPPQPKVEDNLPQGETSETTVPPPAPPPKDQPQNPSSSELAPPPPPSADRDVSPEGSIFVEAREDID</sequence>
<feature type="domain" description="Actin interacting protein 3 C-terminal" evidence="4">
    <location>
        <begin position="440"/>
        <end position="873"/>
    </location>
</feature>
<dbReference type="GO" id="GO:0005519">
    <property type="term" value="F:cytoskeletal regulatory protein binding"/>
    <property type="evidence" value="ECO:0007669"/>
    <property type="project" value="InterPro"/>
</dbReference>
<feature type="compositionally biased region" description="Polar residues" evidence="3">
    <location>
        <begin position="182"/>
        <end position="191"/>
    </location>
</feature>
<dbReference type="GO" id="GO:0030010">
    <property type="term" value="P:establishment of cell polarity"/>
    <property type="evidence" value="ECO:0007669"/>
    <property type="project" value="TreeGrafter"/>
</dbReference>
<feature type="non-terminal residue" evidence="5">
    <location>
        <position position="1"/>
    </location>
</feature>
<feature type="compositionally biased region" description="Low complexity" evidence="3">
    <location>
        <begin position="135"/>
        <end position="146"/>
    </location>
</feature>